<evidence type="ECO:0000313" key="3">
    <source>
        <dbReference type="Proteomes" id="UP000078447"/>
    </source>
</evidence>
<organism evidence="2 3">
    <name type="scientific">Exiguobacterium undae</name>
    <dbReference type="NCBI Taxonomy" id="169177"/>
    <lineage>
        <taxon>Bacteria</taxon>
        <taxon>Bacillati</taxon>
        <taxon>Bacillota</taxon>
        <taxon>Bacilli</taxon>
        <taxon>Bacillales</taxon>
        <taxon>Bacillales Family XII. Incertae Sedis</taxon>
        <taxon>Exiguobacterium</taxon>
    </lineage>
</organism>
<keyword evidence="3" id="KW-1185">Reference proteome</keyword>
<protein>
    <submittedName>
        <fullName evidence="2">Uncharacterized protein</fullName>
    </submittedName>
</protein>
<gene>
    <name evidence="2" type="ORF">A3783_11510</name>
</gene>
<evidence type="ECO:0000313" key="2">
    <source>
        <dbReference type="EMBL" id="OAN12939.1"/>
    </source>
</evidence>
<comment type="caution">
    <text evidence="2">The sequence shown here is derived from an EMBL/GenBank/DDBJ whole genome shotgun (WGS) entry which is preliminary data.</text>
</comment>
<evidence type="ECO:0000256" key="1">
    <source>
        <dbReference type="SAM" id="Phobius"/>
    </source>
</evidence>
<accession>A0ABX2V7M4</accession>
<reference evidence="2 3" key="1">
    <citation type="submission" date="2016-03" db="EMBL/GenBank/DDBJ databases">
        <authorList>
            <person name="Cho S.-Y."/>
            <person name="Lim S."/>
            <person name="Kim H."/>
            <person name="Soh E.H."/>
            <person name="Moon J.S."/>
        </authorList>
    </citation>
    <scope>NUCLEOTIDE SEQUENCE [LARGE SCALE GENOMIC DNA]</scope>
    <source>
        <strain evidence="2 3">KCTC 3810</strain>
    </source>
</reference>
<proteinExistence type="predicted"/>
<keyword evidence="1" id="KW-1133">Transmembrane helix</keyword>
<dbReference type="Proteomes" id="UP000078447">
    <property type="component" value="Unassembled WGS sequence"/>
</dbReference>
<sequence length="73" mass="8075">MSGYGRQADVIFWRITIWILIGAILWTTKFFVASSFMSCATIICICSERVIAIKIMTLKSGYSGTAGYDTVPV</sequence>
<name>A0ABX2V7M4_9BACL</name>
<keyword evidence="1" id="KW-0812">Transmembrane</keyword>
<dbReference type="EMBL" id="LVVL01000012">
    <property type="protein sequence ID" value="OAN12939.1"/>
    <property type="molecule type" value="Genomic_DNA"/>
</dbReference>
<keyword evidence="1" id="KW-0472">Membrane</keyword>
<feature type="transmembrane region" description="Helical" evidence="1">
    <location>
        <begin position="12"/>
        <end position="32"/>
    </location>
</feature>